<evidence type="ECO:0000313" key="1">
    <source>
        <dbReference type="EMBL" id="RNF83744.1"/>
    </source>
</evidence>
<dbReference type="Proteomes" id="UP000267049">
    <property type="component" value="Unassembled WGS sequence"/>
</dbReference>
<accession>A0A3M8SX00</accession>
<comment type="caution">
    <text evidence="1">The sequence shown here is derived from an EMBL/GenBank/DDBJ whole genome shotgun (WGS) entry which is preliminary data.</text>
</comment>
<protein>
    <submittedName>
        <fullName evidence="1">Uncharacterized protein</fullName>
    </submittedName>
</protein>
<reference evidence="1 2" key="1">
    <citation type="submission" date="2018-11" db="EMBL/GenBank/DDBJ databases">
        <title>Lysobacter cryohumiis sp. nov., isolated from soil in the Tianshan Mountains, Xinjiang, China.</title>
        <authorList>
            <person name="Luo Y."/>
            <person name="Sheng H."/>
        </authorList>
    </citation>
    <scope>NUCLEOTIDE SEQUENCE [LARGE SCALE GENOMIC DNA]</scope>
    <source>
        <strain evidence="1 2">ZS60</strain>
    </source>
</reference>
<dbReference type="RefSeq" id="WP_123088002.1">
    <property type="nucleotide sequence ID" value="NZ_RIBS01000004.1"/>
</dbReference>
<sequence length="94" mass="10395">MTSTHDDLDFISSICSNFADSLNKTADDCVFCGQDSYEVLTAVFGDDFSERDLRAATPRNHQDLAEAIVDVLEFDLATPQVARDALEYALALWS</sequence>
<keyword evidence="2" id="KW-1185">Reference proteome</keyword>
<name>A0A3M8SX00_9GAMM</name>
<dbReference type="EMBL" id="RIBS01000004">
    <property type="protein sequence ID" value="RNF83744.1"/>
    <property type="molecule type" value="Genomic_DNA"/>
</dbReference>
<proteinExistence type="predicted"/>
<dbReference type="AlphaFoldDB" id="A0A3M8SX00"/>
<organism evidence="1 2">
    <name type="scientific">Montanilutibacter psychrotolerans</name>
    <dbReference type="NCBI Taxonomy" id="1327343"/>
    <lineage>
        <taxon>Bacteria</taxon>
        <taxon>Pseudomonadati</taxon>
        <taxon>Pseudomonadota</taxon>
        <taxon>Gammaproteobacteria</taxon>
        <taxon>Lysobacterales</taxon>
        <taxon>Lysobacteraceae</taxon>
        <taxon>Montanilutibacter</taxon>
    </lineage>
</organism>
<evidence type="ECO:0000313" key="2">
    <source>
        <dbReference type="Proteomes" id="UP000267049"/>
    </source>
</evidence>
<gene>
    <name evidence="1" type="ORF">EER27_10250</name>
</gene>